<feature type="transmembrane region" description="Helical" evidence="5">
    <location>
        <begin position="211"/>
        <end position="231"/>
    </location>
</feature>
<gene>
    <name evidence="7" type="ORF">ISF6_2665</name>
</gene>
<dbReference type="OrthoDB" id="9810556at2"/>
<feature type="transmembrane region" description="Helical" evidence="5">
    <location>
        <begin position="150"/>
        <end position="169"/>
    </location>
</feature>
<sequence>MRRADLLDLVLLAALWGGSFLFTRIAAPAFGPLPVAGLRVAGAALVLLPLLAWRGETAALGRHWRPLLLVGLSTSALPFALYAYAALRLNAGLASIFNAATPLFAALIAWAWLGDRPSRPRVLGLVIGFLGVFGLAWSKAGLAVDGEPGLALAVAACIVATLSYGYAATATKRFLSGAPSLAVAAGSQLAATLLLAGPAALTWPARSPGPLAWFAVAALAFASTGLAYLLYFRLIARVGPARAVTVTFLVPAFAVAWGALFLGETLTLPMVAGCGVILFGTALAVGLVGGPRPARTGRG</sequence>
<keyword evidence="3 5" id="KW-1133">Transmembrane helix</keyword>
<feature type="transmembrane region" description="Helical" evidence="5">
    <location>
        <begin position="243"/>
        <end position="262"/>
    </location>
</feature>
<feature type="transmembrane region" description="Helical" evidence="5">
    <location>
        <begin position="93"/>
        <end position="113"/>
    </location>
</feature>
<evidence type="ECO:0000256" key="4">
    <source>
        <dbReference type="ARBA" id="ARBA00023136"/>
    </source>
</evidence>
<feature type="domain" description="EamA" evidence="6">
    <location>
        <begin position="153"/>
        <end position="285"/>
    </location>
</feature>
<dbReference type="Pfam" id="PF00892">
    <property type="entry name" value="EamA"/>
    <property type="match status" value="2"/>
</dbReference>
<feature type="transmembrane region" description="Helical" evidence="5">
    <location>
        <begin position="67"/>
        <end position="87"/>
    </location>
</feature>
<dbReference type="STRING" id="1547922.ISF6_2665"/>
<dbReference type="Proteomes" id="UP000037660">
    <property type="component" value="Unassembled WGS sequence"/>
</dbReference>
<dbReference type="PANTHER" id="PTHR32322">
    <property type="entry name" value="INNER MEMBRANE TRANSPORTER"/>
    <property type="match status" value="1"/>
</dbReference>
<reference evidence="7 8" key="2">
    <citation type="journal article" date="2016" name="Science">
        <title>A bacterium that degrades and assimilates poly(ethylene terephthalate).</title>
        <authorList>
            <person name="Yoshida S."/>
            <person name="Hiraga K."/>
            <person name="Takehana T."/>
            <person name="Taniguchi I."/>
            <person name="Yamaji H."/>
            <person name="Maeda Y."/>
            <person name="Toyohara K."/>
            <person name="Miyamoto K."/>
            <person name="Kimura Y."/>
            <person name="Oda K."/>
        </authorList>
    </citation>
    <scope>NUCLEOTIDE SEQUENCE [LARGE SCALE GENOMIC DNA]</scope>
    <source>
        <strain evidence="8">NBRC 110686 / TISTR 2288 / 201-F6</strain>
    </source>
</reference>
<accession>A0A0K8P3L7</accession>
<keyword evidence="4 5" id="KW-0472">Membrane</keyword>
<dbReference type="InterPro" id="IPR037185">
    <property type="entry name" value="EmrE-like"/>
</dbReference>
<protein>
    <submittedName>
        <fullName evidence="7">Permease of the drug/metabolite transporter DMT superfamily</fullName>
    </submittedName>
</protein>
<dbReference type="GO" id="GO:0016020">
    <property type="term" value="C:membrane"/>
    <property type="evidence" value="ECO:0007669"/>
    <property type="project" value="UniProtKB-SubCell"/>
</dbReference>
<dbReference type="Gene3D" id="1.10.3730.20">
    <property type="match status" value="1"/>
</dbReference>
<dbReference type="InterPro" id="IPR000620">
    <property type="entry name" value="EamA_dom"/>
</dbReference>
<dbReference type="AlphaFoldDB" id="A0A0K8P3L7"/>
<evidence type="ECO:0000256" key="3">
    <source>
        <dbReference type="ARBA" id="ARBA00022989"/>
    </source>
</evidence>
<feature type="transmembrane region" description="Helical" evidence="5">
    <location>
        <begin position="268"/>
        <end position="289"/>
    </location>
</feature>
<comment type="caution">
    <text evidence="7">The sequence shown here is derived from an EMBL/GenBank/DDBJ whole genome shotgun (WGS) entry which is preliminary data.</text>
</comment>
<dbReference type="SUPFAM" id="SSF103481">
    <property type="entry name" value="Multidrug resistance efflux transporter EmrE"/>
    <property type="match status" value="2"/>
</dbReference>
<keyword evidence="8" id="KW-1185">Reference proteome</keyword>
<evidence type="ECO:0000256" key="1">
    <source>
        <dbReference type="ARBA" id="ARBA00004141"/>
    </source>
</evidence>
<keyword evidence="2 5" id="KW-0812">Transmembrane</keyword>
<feature type="transmembrane region" description="Helical" evidence="5">
    <location>
        <begin position="36"/>
        <end position="55"/>
    </location>
</feature>
<evidence type="ECO:0000313" key="7">
    <source>
        <dbReference type="EMBL" id="GAP36825.1"/>
    </source>
</evidence>
<dbReference type="InterPro" id="IPR050638">
    <property type="entry name" value="AA-Vitamin_Transporters"/>
</dbReference>
<evidence type="ECO:0000256" key="2">
    <source>
        <dbReference type="ARBA" id="ARBA00022692"/>
    </source>
</evidence>
<comment type="subcellular location">
    <subcellularLocation>
        <location evidence="1">Membrane</location>
        <topology evidence="1">Multi-pass membrane protein</topology>
    </subcellularLocation>
</comment>
<feature type="transmembrane region" description="Helical" evidence="5">
    <location>
        <begin position="120"/>
        <end position="138"/>
    </location>
</feature>
<feature type="domain" description="EamA" evidence="6">
    <location>
        <begin position="10"/>
        <end position="135"/>
    </location>
</feature>
<dbReference type="PANTHER" id="PTHR32322:SF9">
    <property type="entry name" value="AMINO-ACID METABOLITE EFFLUX PUMP-RELATED"/>
    <property type="match status" value="1"/>
</dbReference>
<proteinExistence type="predicted"/>
<dbReference type="EMBL" id="BBYR01000039">
    <property type="protein sequence ID" value="GAP36825.1"/>
    <property type="molecule type" value="Genomic_DNA"/>
</dbReference>
<evidence type="ECO:0000256" key="5">
    <source>
        <dbReference type="SAM" id="Phobius"/>
    </source>
</evidence>
<name>A0A0K8P3L7_PISS1</name>
<evidence type="ECO:0000313" key="8">
    <source>
        <dbReference type="Proteomes" id="UP000037660"/>
    </source>
</evidence>
<organism evidence="7 8">
    <name type="scientific">Piscinibacter sakaiensis</name>
    <name type="common">Ideonella sakaiensis</name>
    <dbReference type="NCBI Taxonomy" id="1547922"/>
    <lineage>
        <taxon>Bacteria</taxon>
        <taxon>Pseudomonadati</taxon>
        <taxon>Pseudomonadota</taxon>
        <taxon>Betaproteobacteria</taxon>
        <taxon>Burkholderiales</taxon>
        <taxon>Sphaerotilaceae</taxon>
        <taxon>Piscinibacter</taxon>
    </lineage>
</organism>
<evidence type="ECO:0000259" key="6">
    <source>
        <dbReference type="Pfam" id="PF00892"/>
    </source>
</evidence>
<dbReference type="RefSeq" id="WP_054020792.1">
    <property type="nucleotide sequence ID" value="NZ_BBYR01000039.1"/>
</dbReference>
<reference evidence="8" key="1">
    <citation type="submission" date="2015-07" db="EMBL/GenBank/DDBJ databases">
        <title>Discovery of a poly(ethylene terephthalate assimilation.</title>
        <authorList>
            <person name="Yoshida S."/>
            <person name="Hiraga K."/>
            <person name="Takehana T."/>
            <person name="Taniguchi I."/>
            <person name="Yamaji H."/>
            <person name="Maeda Y."/>
            <person name="Toyohara K."/>
            <person name="Miyamoto K."/>
            <person name="Kimura Y."/>
            <person name="Oda K."/>
        </authorList>
    </citation>
    <scope>NUCLEOTIDE SEQUENCE [LARGE SCALE GENOMIC DNA]</scope>
    <source>
        <strain evidence="8">NBRC 110686 / TISTR 2288 / 201-F6</strain>
    </source>
</reference>
<feature type="transmembrane region" description="Helical" evidence="5">
    <location>
        <begin position="181"/>
        <end position="205"/>
    </location>
</feature>